<dbReference type="GeneID" id="92931250"/>
<dbReference type="RefSeq" id="WP_014002779.1">
    <property type="nucleotide sequence ID" value="NC_015850.1"/>
</dbReference>
<evidence type="ECO:0000313" key="2">
    <source>
        <dbReference type="Proteomes" id="UP000006135"/>
    </source>
</evidence>
<accession>F9ZNT1</accession>
<dbReference type="HOGENOM" id="CLU_1954835_0_0_6"/>
<keyword evidence="2" id="KW-1185">Reference proteome</keyword>
<gene>
    <name evidence="1" type="ordered locus">Atc_1262</name>
</gene>
<evidence type="ECO:0000313" key="1">
    <source>
        <dbReference type="EMBL" id="AEK57911.1"/>
    </source>
</evidence>
<organism evidence="1 2">
    <name type="scientific">Acidithiobacillus caldus (strain SM-1)</name>
    <dbReference type="NCBI Taxonomy" id="990288"/>
    <lineage>
        <taxon>Bacteria</taxon>
        <taxon>Pseudomonadati</taxon>
        <taxon>Pseudomonadota</taxon>
        <taxon>Acidithiobacillia</taxon>
        <taxon>Acidithiobacillales</taxon>
        <taxon>Acidithiobacillaceae</taxon>
        <taxon>Acidithiobacillus</taxon>
    </lineage>
</organism>
<dbReference type="KEGG" id="acu:Atc_1262"/>
<reference evidence="1 2" key="1">
    <citation type="journal article" date="2011" name="J. Genet. Genomics">
        <title>Unraveling the Acidithiobacillus caldus complete genome and its central metabolisms for carbon assimilation.</title>
        <authorList>
            <person name="You X.Y."/>
            <person name="Guo X."/>
            <person name="Zheng H.J."/>
            <person name="Zhang M.J."/>
            <person name="Liu L.J."/>
            <person name="Zhu Y.Q."/>
            <person name="Zhu B."/>
            <person name="Wang S.Y."/>
            <person name="Zhao G.P."/>
            <person name="Poetsch A."/>
            <person name="Jiang C.Y."/>
            <person name="Liu S.J."/>
        </authorList>
    </citation>
    <scope>NUCLEOTIDE SEQUENCE [LARGE SCALE GENOMIC DNA]</scope>
    <source>
        <strain evidence="1 2">SM-1</strain>
    </source>
</reference>
<dbReference type="EMBL" id="CP002573">
    <property type="protein sequence ID" value="AEK57911.1"/>
    <property type="molecule type" value="Genomic_DNA"/>
</dbReference>
<proteinExistence type="predicted"/>
<sequence length="128" mass="14718">MRRRKAIPIEQRVIAREKALEAKTRLPESLHNAILTHSVRTHRMSWKKTRLLDEVLRKTYRKGDVWIFDSPVTLTAYRADCNDRSARKLIQRMVAEGLLTPANNGKSYGKPKEYIVAVVQGMVETMAA</sequence>
<dbReference type="Proteomes" id="UP000006135">
    <property type="component" value="Chromosome"/>
</dbReference>
<name>F9ZNT1_ACICS</name>
<dbReference type="AlphaFoldDB" id="F9ZNT1"/>
<protein>
    <submittedName>
        <fullName evidence="1">Uncharacterized protein</fullName>
    </submittedName>
</protein>